<evidence type="ECO:0000313" key="2">
    <source>
        <dbReference type="EMBL" id="SDI41661.1"/>
    </source>
</evidence>
<dbReference type="EMBL" id="FNCO01000013">
    <property type="protein sequence ID" value="SDI41661.1"/>
    <property type="molecule type" value="Genomic_DNA"/>
</dbReference>
<keyword evidence="1" id="KW-0812">Transmembrane</keyword>
<feature type="transmembrane region" description="Helical" evidence="1">
    <location>
        <begin position="48"/>
        <end position="66"/>
    </location>
</feature>
<dbReference type="Proteomes" id="UP000182894">
    <property type="component" value="Unassembled WGS sequence"/>
</dbReference>
<gene>
    <name evidence="2" type="ORF">SAMN05216605_11367</name>
</gene>
<accession>A0A1G8KE40</accession>
<evidence type="ECO:0000256" key="1">
    <source>
        <dbReference type="SAM" id="Phobius"/>
    </source>
</evidence>
<evidence type="ECO:0000313" key="3">
    <source>
        <dbReference type="Proteomes" id="UP000182894"/>
    </source>
</evidence>
<organism evidence="2 3">
    <name type="scientific">Pseudomonas abietaniphila</name>
    <dbReference type="NCBI Taxonomy" id="89065"/>
    <lineage>
        <taxon>Bacteria</taxon>
        <taxon>Pseudomonadati</taxon>
        <taxon>Pseudomonadota</taxon>
        <taxon>Gammaproteobacteria</taxon>
        <taxon>Pseudomonadales</taxon>
        <taxon>Pseudomonadaceae</taxon>
        <taxon>Pseudomonas</taxon>
    </lineage>
</organism>
<protein>
    <recommendedName>
        <fullName evidence="4">DUF4760 domain-containing protein</fullName>
    </recommendedName>
</protein>
<dbReference type="OrthoDB" id="6983872at2"/>
<feature type="transmembrane region" description="Helical" evidence="1">
    <location>
        <begin position="7"/>
        <end position="28"/>
    </location>
</feature>
<dbReference type="AlphaFoldDB" id="A0A1G8KE40"/>
<name>A0A1G8KE40_9PSED</name>
<keyword evidence="1" id="KW-0472">Membrane</keyword>
<keyword evidence="1" id="KW-1133">Transmembrane helix</keyword>
<dbReference type="STRING" id="89065.SAMN05216605_11367"/>
<evidence type="ECO:0008006" key="4">
    <source>
        <dbReference type="Google" id="ProtNLM"/>
    </source>
</evidence>
<sequence length="220" mass="24472">MKDPYAFGFYCALFALAAMTGAVFYESYTGAGFSGSARAYDVINSCSALVQALAAIGLVGLAFKAYRAWKNEIIHNKALGIIWDANVAFREIELSFNEWFFGPNAVDKANSEGSRITSLLAASPFGASLRSFKKQCILIDKVVIKDDWQWVNHATELDMLARVLSMDAFRPTTKAKETANIIDFLYSREGEALKRTQGEWEMLMKVIEKDLAALEAEYSE</sequence>
<proteinExistence type="predicted"/>
<reference evidence="3" key="1">
    <citation type="submission" date="2016-10" db="EMBL/GenBank/DDBJ databases">
        <authorList>
            <person name="Varghese N."/>
            <person name="Submissions S."/>
        </authorList>
    </citation>
    <scope>NUCLEOTIDE SEQUENCE [LARGE SCALE GENOMIC DNA]</scope>
    <source>
        <strain evidence="3">ATCC 700689</strain>
    </source>
</reference>
<keyword evidence="3" id="KW-1185">Reference proteome</keyword>
<dbReference type="RefSeq" id="WP_074755921.1">
    <property type="nucleotide sequence ID" value="NZ_FNCO01000013.1"/>
</dbReference>